<dbReference type="InterPro" id="IPR050391">
    <property type="entry name" value="Mito_Metabolite_Transporter"/>
</dbReference>
<dbReference type="Gene3D" id="1.50.40.10">
    <property type="entry name" value="Mitochondrial carrier domain"/>
    <property type="match status" value="1"/>
</dbReference>
<evidence type="ECO:0000256" key="2">
    <source>
        <dbReference type="ARBA" id="ARBA00006375"/>
    </source>
</evidence>
<name>A0A7S2CQB8_9DINO</name>
<dbReference type="PANTHER" id="PTHR45618">
    <property type="entry name" value="MITOCHONDRIAL DICARBOXYLATE CARRIER-RELATED"/>
    <property type="match status" value="1"/>
</dbReference>
<evidence type="ECO:0000256" key="8">
    <source>
        <dbReference type="PROSITE-ProRule" id="PRU00282"/>
    </source>
</evidence>
<evidence type="ECO:0000256" key="1">
    <source>
        <dbReference type="ARBA" id="ARBA00004141"/>
    </source>
</evidence>
<evidence type="ECO:0000313" key="11">
    <source>
        <dbReference type="EMBL" id="CAD9431813.1"/>
    </source>
</evidence>
<protein>
    <submittedName>
        <fullName evidence="11">Uncharacterized protein</fullName>
    </submittedName>
</protein>
<keyword evidence="4 8" id="KW-0812">Transmembrane</keyword>
<gene>
    <name evidence="11" type="ORF">AAND1436_LOCUS19585</name>
</gene>
<feature type="repeat" description="Solcar" evidence="8">
    <location>
        <begin position="1"/>
        <end position="65"/>
    </location>
</feature>
<feature type="transmembrane region" description="Helical" evidence="10">
    <location>
        <begin position="74"/>
        <end position="95"/>
    </location>
</feature>
<dbReference type="AlphaFoldDB" id="A0A7S2CQB8"/>
<dbReference type="SUPFAM" id="SSF103506">
    <property type="entry name" value="Mitochondrial carrier"/>
    <property type="match status" value="1"/>
</dbReference>
<feature type="repeat" description="Solcar" evidence="8">
    <location>
        <begin position="72"/>
        <end position="163"/>
    </location>
</feature>
<keyword evidence="5" id="KW-0677">Repeat</keyword>
<accession>A0A7S2CQB8</accession>
<dbReference type="InterPro" id="IPR018108">
    <property type="entry name" value="MCP_transmembrane"/>
</dbReference>
<proteinExistence type="inferred from homology"/>
<keyword evidence="6 10" id="KW-1133">Transmembrane helix</keyword>
<dbReference type="Pfam" id="PF00153">
    <property type="entry name" value="Mito_carr"/>
    <property type="match status" value="2"/>
</dbReference>
<evidence type="ECO:0000256" key="4">
    <source>
        <dbReference type="ARBA" id="ARBA00022692"/>
    </source>
</evidence>
<reference evidence="11" key="1">
    <citation type="submission" date="2021-01" db="EMBL/GenBank/DDBJ databases">
        <authorList>
            <person name="Corre E."/>
            <person name="Pelletier E."/>
            <person name="Niang G."/>
            <person name="Scheremetjew M."/>
            <person name="Finn R."/>
            <person name="Kale V."/>
            <person name="Holt S."/>
            <person name="Cochrane G."/>
            <person name="Meng A."/>
            <person name="Brown T."/>
            <person name="Cohen L."/>
        </authorList>
    </citation>
    <scope>NUCLEOTIDE SEQUENCE</scope>
    <source>
        <strain evidence="11">CCMP2222</strain>
    </source>
</reference>
<evidence type="ECO:0000256" key="5">
    <source>
        <dbReference type="ARBA" id="ARBA00022737"/>
    </source>
</evidence>
<organism evidence="11">
    <name type="scientific">Alexandrium andersonii</name>
    <dbReference type="NCBI Taxonomy" id="327968"/>
    <lineage>
        <taxon>Eukaryota</taxon>
        <taxon>Sar</taxon>
        <taxon>Alveolata</taxon>
        <taxon>Dinophyceae</taxon>
        <taxon>Gonyaulacales</taxon>
        <taxon>Pyrocystaceae</taxon>
        <taxon>Alexandrium</taxon>
    </lineage>
</organism>
<dbReference type="EMBL" id="HBGQ01039945">
    <property type="protein sequence ID" value="CAD9431813.1"/>
    <property type="molecule type" value="Transcribed_RNA"/>
</dbReference>
<dbReference type="InterPro" id="IPR023395">
    <property type="entry name" value="MCP_dom_sf"/>
</dbReference>
<evidence type="ECO:0000256" key="10">
    <source>
        <dbReference type="SAM" id="Phobius"/>
    </source>
</evidence>
<keyword evidence="3 9" id="KW-0813">Transport</keyword>
<dbReference type="PROSITE" id="PS50920">
    <property type="entry name" value="SOLCAR"/>
    <property type="match status" value="2"/>
</dbReference>
<evidence type="ECO:0000256" key="9">
    <source>
        <dbReference type="RuleBase" id="RU000488"/>
    </source>
</evidence>
<comment type="subcellular location">
    <subcellularLocation>
        <location evidence="1">Membrane</location>
        <topology evidence="1">Multi-pass membrane protein</topology>
    </subcellularLocation>
</comment>
<comment type="similarity">
    <text evidence="2 9">Belongs to the mitochondrial carrier (TC 2.A.29) family.</text>
</comment>
<evidence type="ECO:0000256" key="3">
    <source>
        <dbReference type="ARBA" id="ARBA00022448"/>
    </source>
</evidence>
<dbReference type="GO" id="GO:0016020">
    <property type="term" value="C:membrane"/>
    <property type="evidence" value="ECO:0007669"/>
    <property type="project" value="UniProtKB-SubCell"/>
</dbReference>
<evidence type="ECO:0000256" key="7">
    <source>
        <dbReference type="ARBA" id="ARBA00023136"/>
    </source>
</evidence>
<sequence>MVRAQADGRLPPEERRNYRGLFDAVKRIAATEGVPALWRGVGPTVGRGAVVSMTQLASYDQAKEMLQPVLGNGFSLFVSSAFASGLIYCTASLPLDITKTRIQNMKADPTTGKMPYSGMIDALCKIASKEGVLALWKGFPPYFLRSGGHTVFMFLFKEQYSQMYKQARGRS</sequence>
<evidence type="ECO:0000256" key="6">
    <source>
        <dbReference type="ARBA" id="ARBA00022989"/>
    </source>
</evidence>
<keyword evidence="7 8" id="KW-0472">Membrane</keyword>